<dbReference type="RefSeq" id="WP_073479543.1">
    <property type="nucleotide sequence ID" value="NZ_FQVN01000001.1"/>
</dbReference>
<dbReference type="SUPFAM" id="SSF56281">
    <property type="entry name" value="Metallo-hydrolase/oxidoreductase"/>
    <property type="match status" value="1"/>
</dbReference>
<name>A0A1M4UBV1_STRHI</name>
<dbReference type="STRING" id="2017.SAMN05444320_101364"/>
<reference evidence="2 3" key="1">
    <citation type="submission" date="2016-11" db="EMBL/GenBank/DDBJ databases">
        <authorList>
            <person name="Jaros S."/>
            <person name="Januszkiewicz K."/>
            <person name="Wedrychowicz H."/>
        </authorList>
    </citation>
    <scope>NUCLEOTIDE SEQUENCE [LARGE SCALE GENOMIC DNA]</scope>
    <source>
        <strain evidence="2 3">DSM 44523</strain>
    </source>
</reference>
<organism evidence="2 3">
    <name type="scientific">Streptoalloteichus hindustanus</name>
    <dbReference type="NCBI Taxonomy" id="2017"/>
    <lineage>
        <taxon>Bacteria</taxon>
        <taxon>Bacillati</taxon>
        <taxon>Actinomycetota</taxon>
        <taxon>Actinomycetes</taxon>
        <taxon>Pseudonocardiales</taxon>
        <taxon>Pseudonocardiaceae</taxon>
        <taxon>Streptoalloteichus</taxon>
    </lineage>
</organism>
<dbReference type="SMART" id="SM00849">
    <property type="entry name" value="Lactamase_B"/>
    <property type="match status" value="1"/>
</dbReference>
<dbReference type="Gene3D" id="3.60.15.10">
    <property type="entry name" value="Ribonuclease Z/Hydroxyacylglutathione hydrolase-like"/>
    <property type="match status" value="1"/>
</dbReference>
<sequence length="211" mass="22470">MRIVHFGHACVLLEIGDTRLLIDPGTLSSGFEALRGLDAILFTHAHADHLDLGRLPALVDASPDAVIVADPGSAEQISDHGLNCRTARPGDVLSSGDVRIDVVGGEHAVIHPDLPGIPNVGYLVGHGAFLHPGDSFVRPERPVDVLALPTGAPWLKAAEAVDYLRAVRPRVAVPVHEAVLASPQLHYTLFERLAPEGTEVRVLRHGEPAEV</sequence>
<gene>
    <name evidence="2" type="ORF">SAMN05444320_101364</name>
</gene>
<proteinExistence type="predicted"/>
<dbReference type="PANTHER" id="PTHR43546:SF3">
    <property type="entry name" value="UPF0173 METAL-DEPENDENT HYDROLASE MJ1163"/>
    <property type="match status" value="1"/>
</dbReference>
<dbReference type="EMBL" id="FQVN01000001">
    <property type="protein sequence ID" value="SHE54043.1"/>
    <property type="molecule type" value="Genomic_DNA"/>
</dbReference>
<evidence type="ECO:0000313" key="2">
    <source>
        <dbReference type="EMBL" id="SHE54043.1"/>
    </source>
</evidence>
<dbReference type="Pfam" id="PF13483">
    <property type="entry name" value="Lactamase_B_3"/>
    <property type="match status" value="1"/>
</dbReference>
<keyword evidence="3" id="KW-1185">Reference proteome</keyword>
<dbReference type="InterPro" id="IPR001279">
    <property type="entry name" value="Metallo-B-lactamas"/>
</dbReference>
<dbReference type="OrthoDB" id="3190691at2"/>
<evidence type="ECO:0000313" key="3">
    <source>
        <dbReference type="Proteomes" id="UP000184501"/>
    </source>
</evidence>
<dbReference type="PANTHER" id="PTHR43546">
    <property type="entry name" value="UPF0173 METAL-DEPENDENT HYDROLASE MJ1163-RELATED"/>
    <property type="match status" value="1"/>
</dbReference>
<evidence type="ECO:0000259" key="1">
    <source>
        <dbReference type="SMART" id="SM00849"/>
    </source>
</evidence>
<protein>
    <submittedName>
        <fullName evidence="2">L-ascorbate metabolism protein UlaG, beta-lactamase superfamily</fullName>
    </submittedName>
</protein>
<feature type="domain" description="Metallo-beta-lactamase" evidence="1">
    <location>
        <begin position="7"/>
        <end position="176"/>
    </location>
</feature>
<dbReference type="Proteomes" id="UP000184501">
    <property type="component" value="Unassembled WGS sequence"/>
</dbReference>
<dbReference type="InterPro" id="IPR050114">
    <property type="entry name" value="UPF0173_UPF0282_UlaG_hydrolase"/>
</dbReference>
<dbReference type="InterPro" id="IPR036866">
    <property type="entry name" value="RibonucZ/Hydroxyglut_hydro"/>
</dbReference>
<dbReference type="AlphaFoldDB" id="A0A1M4UBV1"/>
<accession>A0A1M4UBV1</accession>